<sequence>MRLRRDAEEAEAGQTTLPPADSVEPVRSSHILLNRPFVTQWRWRLLGRRDSTKSVDSNLSHNLFCGRGLKPQPQFVLWARTQTSATICFVGEDSNLSHNLFCGRGLKPQPQFVLWAKTQTSATICFVGEDSNLSNNLFCGRGLKPQPQFVLRAKTQTSATICFVGEDSNLSHNLFCGRGLKPQPQFFLWAKTQTSATHLFGPNSKGVDEANVLISLATVRRTASQGRAGS</sequence>
<name>A0A8J4XXS4_CHIOP</name>
<proteinExistence type="predicted"/>
<dbReference type="Proteomes" id="UP000770661">
    <property type="component" value="Unassembled WGS sequence"/>
</dbReference>
<feature type="region of interest" description="Disordered" evidence="1">
    <location>
        <begin position="1"/>
        <end position="23"/>
    </location>
</feature>
<evidence type="ECO:0000313" key="3">
    <source>
        <dbReference type="Proteomes" id="UP000770661"/>
    </source>
</evidence>
<organism evidence="2 3">
    <name type="scientific">Chionoecetes opilio</name>
    <name type="common">Atlantic snow crab</name>
    <name type="synonym">Cancer opilio</name>
    <dbReference type="NCBI Taxonomy" id="41210"/>
    <lineage>
        <taxon>Eukaryota</taxon>
        <taxon>Metazoa</taxon>
        <taxon>Ecdysozoa</taxon>
        <taxon>Arthropoda</taxon>
        <taxon>Crustacea</taxon>
        <taxon>Multicrustacea</taxon>
        <taxon>Malacostraca</taxon>
        <taxon>Eumalacostraca</taxon>
        <taxon>Eucarida</taxon>
        <taxon>Decapoda</taxon>
        <taxon>Pleocyemata</taxon>
        <taxon>Brachyura</taxon>
        <taxon>Eubrachyura</taxon>
        <taxon>Majoidea</taxon>
        <taxon>Majidae</taxon>
        <taxon>Chionoecetes</taxon>
    </lineage>
</organism>
<evidence type="ECO:0000313" key="2">
    <source>
        <dbReference type="EMBL" id="KAG0716605.1"/>
    </source>
</evidence>
<protein>
    <submittedName>
        <fullName evidence="2">Uncharacterized protein</fullName>
    </submittedName>
</protein>
<dbReference type="EMBL" id="JACEEZ010018714">
    <property type="protein sequence ID" value="KAG0716605.1"/>
    <property type="molecule type" value="Genomic_DNA"/>
</dbReference>
<dbReference type="AlphaFoldDB" id="A0A8J4XXS4"/>
<accession>A0A8J4XXS4</accession>
<reference evidence="2" key="1">
    <citation type="submission" date="2020-07" db="EMBL/GenBank/DDBJ databases">
        <title>The High-quality genome of the commercially important snow crab, Chionoecetes opilio.</title>
        <authorList>
            <person name="Jeong J.-H."/>
            <person name="Ryu S."/>
        </authorList>
    </citation>
    <scope>NUCLEOTIDE SEQUENCE</scope>
    <source>
        <strain evidence="2">MADBK_172401_WGS</strain>
        <tissue evidence="2">Digestive gland</tissue>
    </source>
</reference>
<comment type="caution">
    <text evidence="2">The sequence shown here is derived from an EMBL/GenBank/DDBJ whole genome shotgun (WGS) entry which is preliminary data.</text>
</comment>
<keyword evidence="3" id="KW-1185">Reference proteome</keyword>
<evidence type="ECO:0000256" key="1">
    <source>
        <dbReference type="SAM" id="MobiDB-lite"/>
    </source>
</evidence>
<gene>
    <name evidence="2" type="ORF">GWK47_009238</name>
</gene>